<dbReference type="InterPro" id="IPR013780">
    <property type="entry name" value="Glyco_hydro_b"/>
</dbReference>
<evidence type="ECO:0000256" key="7">
    <source>
        <dbReference type="ARBA" id="ARBA00023277"/>
    </source>
</evidence>
<dbReference type="Pfam" id="PF00128">
    <property type="entry name" value="Alpha-amylase"/>
    <property type="match status" value="1"/>
</dbReference>
<keyword evidence="5" id="KW-0328">Glycosyltransferase</keyword>
<dbReference type="InterPro" id="IPR013783">
    <property type="entry name" value="Ig-like_fold"/>
</dbReference>
<evidence type="ECO:0000313" key="11">
    <source>
        <dbReference type="Proteomes" id="UP001320603"/>
    </source>
</evidence>
<dbReference type="Proteomes" id="UP001320603">
    <property type="component" value="Chromosome"/>
</dbReference>
<feature type="compositionally biased region" description="Basic and acidic residues" evidence="8">
    <location>
        <begin position="670"/>
        <end position="683"/>
    </location>
</feature>
<evidence type="ECO:0000259" key="9">
    <source>
        <dbReference type="SMART" id="SM00642"/>
    </source>
</evidence>
<dbReference type="CDD" id="cd11321">
    <property type="entry name" value="AmyAc_bac_euk_BE"/>
    <property type="match status" value="1"/>
</dbReference>
<feature type="domain" description="Glycosyl hydrolase family 13 catalytic" evidence="9">
    <location>
        <begin position="174"/>
        <end position="554"/>
    </location>
</feature>
<proteinExistence type="inferred from homology"/>
<dbReference type="InterPro" id="IPR037439">
    <property type="entry name" value="Branching_enzy"/>
</dbReference>
<evidence type="ECO:0000256" key="8">
    <source>
        <dbReference type="SAM" id="MobiDB-lite"/>
    </source>
</evidence>
<dbReference type="InterPro" id="IPR014756">
    <property type="entry name" value="Ig_E-set"/>
</dbReference>
<dbReference type="RefSeq" id="WP_251966171.1">
    <property type="nucleotide sequence ID" value="NZ_CP146284.1"/>
</dbReference>
<dbReference type="InterPro" id="IPR004193">
    <property type="entry name" value="Glyco_hydro_13_N"/>
</dbReference>
<dbReference type="PANTHER" id="PTHR43651">
    <property type="entry name" value="1,4-ALPHA-GLUCAN-BRANCHING ENZYME"/>
    <property type="match status" value="1"/>
</dbReference>
<keyword evidence="7" id="KW-0119">Carbohydrate metabolism</keyword>
<evidence type="ECO:0000256" key="4">
    <source>
        <dbReference type="ARBA" id="ARBA00012541"/>
    </source>
</evidence>
<dbReference type="SUPFAM" id="SSF51011">
    <property type="entry name" value="Glycosyl hydrolase domain"/>
    <property type="match status" value="1"/>
</dbReference>
<evidence type="ECO:0000256" key="2">
    <source>
        <dbReference type="ARBA" id="ARBA00002953"/>
    </source>
</evidence>
<dbReference type="Pfam" id="PF02922">
    <property type="entry name" value="CBM_48"/>
    <property type="match status" value="1"/>
</dbReference>
<dbReference type="SUPFAM" id="SSF51445">
    <property type="entry name" value="(Trans)glycosidases"/>
    <property type="match status" value="1"/>
</dbReference>
<dbReference type="PIRSF" id="PIRSF000463">
    <property type="entry name" value="GlgB"/>
    <property type="match status" value="1"/>
</dbReference>
<dbReference type="EMBL" id="CP146284">
    <property type="protein sequence ID" value="WWV66359.1"/>
    <property type="molecule type" value="Genomic_DNA"/>
</dbReference>
<dbReference type="Pfam" id="PF02806">
    <property type="entry name" value="Alpha-amylase_C"/>
    <property type="match status" value="1"/>
</dbReference>
<evidence type="ECO:0000256" key="6">
    <source>
        <dbReference type="ARBA" id="ARBA00022679"/>
    </source>
</evidence>
<keyword evidence="6" id="KW-0808">Transferase</keyword>
<dbReference type="InterPro" id="IPR006048">
    <property type="entry name" value="A-amylase/branching_C"/>
</dbReference>
<dbReference type="Gene3D" id="2.60.40.10">
    <property type="entry name" value="Immunoglobulins"/>
    <property type="match status" value="1"/>
</dbReference>
<evidence type="ECO:0000256" key="1">
    <source>
        <dbReference type="ARBA" id="ARBA00000826"/>
    </source>
</evidence>
<gene>
    <name evidence="10" type="ORF">NEE14_015550</name>
</gene>
<feature type="compositionally biased region" description="Basic residues" evidence="8">
    <location>
        <begin position="692"/>
        <end position="703"/>
    </location>
</feature>
<keyword evidence="11" id="KW-1185">Reference proteome</keyword>
<dbReference type="CDD" id="cd02854">
    <property type="entry name" value="E_set_GBE_euk_N"/>
    <property type="match status" value="1"/>
</dbReference>
<dbReference type="Gene3D" id="2.60.40.1180">
    <property type="entry name" value="Golgi alpha-mannosidase II"/>
    <property type="match status" value="1"/>
</dbReference>
<comment type="catalytic activity">
    <reaction evidence="1">
        <text>Transfers a segment of a (1-&gt;4)-alpha-D-glucan chain to a primary hydroxy group in a similar glucan chain.</text>
        <dbReference type="EC" id="2.4.1.18"/>
    </reaction>
</comment>
<dbReference type="EC" id="2.4.1.18" evidence="4"/>
<dbReference type="Gene3D" id="3.20.20.80">
    <property type="entry name" value="Glycosidases"/>
    <property type="match status" value="1"/>
</dbReference>
<protein>
    <recommendedName>
        <fullName evidence="4">1,4-alpha-glucan branching enzyme</fullName>
        <ecNumber evidence="4">2.4.1.18</ecNumber>
    </recommendedName>
</protein>
<accession>A0ABZ2INP0</accession>
<reference evidence="10 11" key="1">
    <citation type="submission" date="2024-02" db="EMBL/GenBank/DDBJ databases">
        <title>Whole genome sequencing of Parabacteroides sp. AD58.</title>
        <authorList>
            <person name="Chaplin A.V."/>
            <person name="Pikina A.P."/>
            <person name="Sokolova S.R."/>
            <person name="Korostin D.O."/>
            <person name="Efimov B.A."/>
        </authorList>
    </citation>
    <scope>NUCLEOTIDE SEQUENCE [LARGE SCALE GENOMIC DNA]</scope>
    <source>
        <strain evidence="10 11">AD58</strain>
    </source>
</reference>
<dbReference type="SUPFAM" id="SSF81296">
    <property type="entry name" value="E set domains"/>
    <property type="match status" value="1"/>
</dbReference>
<evidence type="ECO:0000256" key="5">
    <source>
        <dbReference type="ARBA" id="ARBA00022676"/>
    </source>
</evidence>
<dbReference type="InterPro" id="IPR017853">
    <property type="entry name" value="GH"/>
</dbReference>
<organism evidence="10 11">
    <name type="scientific">Parabacteroides absconsus</name>
    <dbReference type="NCBI Taxonomy" id="2951805"/>
    <lineage>
        <taxon>Bacteria</taxon>
        <taxon>Pseudomonadati</taxon>
        <taxon>Bacteroidota</taxon>
        <taxon>Bacteroidia</taxon>
        <taxon>Bacteroidales</taxon>
        <taxon>Tannerellaceae</taxon>
        <taxon>Parabacteroides</taxon>
    </lineage>
</organism>
<evidence type="ECO:0000256" key="3">
    <source>
        <dbReference type="ARBA" id="ARBA00009000"/>
    </source>
</evidence>
<name>A0ABZ2INP0_9BACT</name>
<evidence type="ECO:0000313" key="10">
    <source>
        <dbReference type="EMBL" id="WWV66359.1"/>
    </source>
</evidence>
<comment type="similarity">
    <text evidence="3">Belongs to the glycosyl hydrolase 13 family. GlgB subfamily.</text>
</comment>
<dbReference type="PANTHER" id="PTHR43651:SF3">
    <property type="entry name" value="1,4-ALPHA-GLUCAN-BRANCHING ENZYME"/>
    <property type="match status" value="1"/>
</dbReference>
<comment type="function">
    <text evidence="2">Catalyzes the formation of the alpha-1,6-glucosidic linkages in glycogen by scission of a 1,4-alpha-linked oligosaccharide from growing alpha-1,4-glucan chains and the subsequent attachment of the oligosaccharide to the alpha-1,6 position.</text>
</comment>
<dbReference type="InterPro" id="IPR006047">
    <property type="entry name" value="GH13_cat_dom"/>
</dbReference>
<feature type="region of interest" description="Disordered" evidence="8">
    <location>
        <begin position="669"/>
        <end position="703"/>
    </location>
</feature>
<sequence>MESLNLIKNDPWLTPYKDAIEGRYHYVIDKEKSLTNHGKMTLSEFASGYLYFGLHKTTKGWIFREWAPNATAIYLIGTFNNWQKNEEYKLTRIENGVWEIILPEERLNHQDLYKLWIEWDGGCGERIPAWTRRAVQDPDSKIFSAQVWNPEKPYKFKVKKFKPDTSPLMIYECHIGMGTNEEKVGTYNEFRENVLPRIIKDGYNAIQIMAIQEHPYYGSFGYHVSSFFAASSRFGTPDELKQLIDEAHSQGIAVIMDIVHSHAVKNEVEGLGRFDGSYNLYFHGDGRREHPAWDSLCFDYGKNEVLHFLLSNCKFWMEEYKFDGFRFDGVTSMLYYSHGLGEAFCNYGDYFNGHQDGDAIAYLTLANKLIHEVNKNAITIAEEVSGMPGLAAKIEDGGYGFDYRMAMNIPDFWIKTIKEKKDEDWHPSAIWWETTNRRADEKTISYAESHDQALVGDKTIIFRLIDADMYWHMQKDDHNFMVERGIALHKMIRLVTASTINGGYLNFMGNEFGHPEWIDFPREGNGWSYKYARRQWNLVDNMDLKYHYLGDFDREMVELIRSVKNFQDTPLQKVWDNDGDQILAYMRKDLVFVFNFNPTKSFTDYGFLTPKGEYEVVLDTDSPKFGGFGLNDDSVHHFTQFDPLYKKEKKEWLKLYVPARSAMVLRKVKPAKEEKAAKEDKKSTKAVSKTKTTSKKATSKKQK</sequence>
<dbReference type="SMART" id="SM00642">
    <property type="entry name" value="Aamy"/>
    <property type="match status" value="1"/>
</dbReference>